<dbReference type="EMBL" id="JAENHP010000035">
    <property type="protein sequence ID" value="MBM2623388.1"/>
    <property type="molecule type" value="Genomic_DNA"/>
</dbReference>
<accession>A0ABS2AUI9</accession>
<comment type="caution">
    <text evidence="1">The sequence shown here is derived from an EMBL/GenBank/DDBJ whole genome shotgun (WGS) entry which is preliminary data.</text>
</comment>
<keyword evidence="2" id="KW-1185">Reference proteome</keyword>
<dbReference type="Proteomes" id="UP000632138">
    <property type="component" value="Unassembled WGS sequence"/>
</dbReference>
<organism evidence="1 2">
    <name type="scientific">Paractinoplanes ovalisporus</name>
    <dbReference type="NCBI Taxonomy" id="2810368"/>
    <lineage>
        <taxon>Bacteria</taxon>
        <taxon>Bacillati</taxon>
        <taxon>Actinomycetota</taxon>
        <taxon>Actinomycetes</taxon>
        <taxon>Micromonosporales</taxon>
        <taxon>Micromonosporaceae</taxon>
        <taxon>Paractinoplanes</taxon>
    </lineage>
</organism>
<evidence type="ECO:0000313" key="2">
    <source>
        <dbReference type="Proteomes" id="UP000632138"/>
    </source>
</evidence>
<reference evidence="1 2" key="1">
    <citation type="submission" date="2021-01" db="EMBL/GenBank/DDBJ databases">
        <title>Actinoplanes sp. nov. LDG1-06 isolated from lichen.</title>
        <authorList>
            <person name="Saeng-In P."/>
            <person name="Phongsopitanun W."/>
            <person name="Kanchanasin P."/>
            <person name="Yuki M."/>
            <person name="Kudo T."/>
            <person name="Ohkuma M."/>
            <person name="Tanasupawat S."/>
        </authorList>
    </citation>
    <scope>NUCLEOTIDE SEQUENCE [LARGE SCALE GENOMIC DNA]</scope>
    <source>
        <strain evidence="1 2">LDG1-06</strain>
    </source>
</reference>
<gene>
    <name evidence="1" type="ORF">JIG36_48630</name>
</gene>
<protein>
    <submittedName>
        <fullName evidence="1">Uncharacterized protein</fullName>
    </submittedName>
</protein>
<sequence length="88" mass="10200">MVYDDDPAEPVYIPVYDEDRPDDPALVFPPRTQDEYDLIAEMASEYEEWDALRIHSELMREGAEVELGAVRYVVAELEEREAGFEQGF</sequence>
<proteinExistence type="predicted"/>
<evidence type="ECO:0000313" key="1">
    <source>
        <dbReference type="EMBL" id="MBM2623388.1"/>
    </source>
</evidence>
<dbReference type="RefSeq" id="WP_203383741.1">
    <property type="nucleotide sequence ID" value="NZ_JAENHP010000035.1"/>
</dbReference>
<name>A0ABS2AUI9_9ACTN</name>